<feature type="compositionally biased region" description="Polar residues" evidence="4">
    <location>
        <begin position="1"/>
        <end position="11"/>
    </location>
</feature>
<dbReference type="GO" id="GO:0006285">
    <property type="term" value="P:base-excision repair, AP site formation"/>
    <property type="evidence" value="ECO:0007669"/>
    <property type="project" value="InterPro"/>
</dbReference>
<dbReference type="InterPro" id="IPR036895">
    <property type="entry name" value="Uracil-DNA_glycosylase-like_sf"/>
</dbReference>
<feature type="compositionally biased region" description="Low complexity" evidence="4">
    <location>
        <begin position="45"/>
        <end position="67"/>
    </location>
</feature>
<evidence type="ECO:0000256" key="3">
    <source>
        <dbReference type="ARBA" id="ARBA00023204"/>
    </source>
</evidence>
<dbReference type="Proteomes" id="UP000236546">
    <property type="component" value="Unassembled WGS sequence"/>
</dbReference>
<evidence type="ECO:0000313" key="6">
    <source>
        <dbReference type="EMBL" id="PNP44816.1"/>
    </source>
</evidence>
<accession>A0A2K0TH14</accession>
<evidence type="ECO:0000256" key="2">
    <source>
        <dbReference type="ARBA" id="ARBA00022801"/>
    </source>
</evidence>
<evidence type="ECO:0000256" key="1">
    <source>
        <dbReference type="ARBA" id="ARBA00022763"/>
    </source>
</evidence>
<dbReference type="PANTHER" id="PTHR12159">
    <property type="entry name" value="G/T AND G/U MISMATCH-SPECIFIC DNA GLYCOSYLASE"/>
    <property type="match status" value="1"/>
</dbReference>
<feature type="region of interest" description="Disordered" evidence="4">
    <location>
        <begin position="1"/>
        <end position="104"/>
    </location>
</feature>
<evidence type="ECO:0000259" key="5">
    <source>
        <dbReference type="Pfam" id="PF03167"/>
    </source>
</evidence>
<dbReference type="OrthoDB" id="565731at2759"/>
<dbReference type="GO" id="GO:0004844">
    <property type="term" value="F:uracil DNA N-glycosylase activity"/>
    <property type="evidence" value="ECO:0007669"/>
    <property type="project" value="TreeGrafter"/>
</dbReference>
<dbReference type="PANTHER" id="PTHR12159:SF9">
    <property type="entry name" value="G_T MISMATCH-SPECIFIC THYMINE DNA GLYCOSYLASE"/>
    <property type="match status" value="1"/>
</dbReference>
<sequence>MEPEAQISNAGDNVDAPKPATFEGRLQLRNFMYSAPQQPIRRSPRFAAASESPSPSSSSATTVTKSPSSKKRRQTQTPDESSSSSPQKKKRNRQKSGYAPPSTYAHLPELPDAVAPNLLVFFIGLNPGIETARTGHAYAHPSNLFWKLLFSSGVTPVPCRADEDRQMPERFSLGLTNIVARPSRNGAELSKQEMDDGVSLLEDKARKWRPESMCVVGKSIWESIWRVRHGSPVGKAFKYGWQDESENMGIIKGEWAGAKVFVATSTSGLAASMSPAEKQAVWNQLGSWVKTRRAEREAEKEKEAEKKESETEQVEAAADADS</sequence>
<feature type="domain" description="Uracil-DNA glycosylase-like" evidence="5">
    <location>
        <begin position="112"/>
        <end position="285"/>
    </location>
</feature>
<dbReference type="Pfam" id="PF03167">
    <property type="entry name" value="UDG"/>
    <property type="match status" value="1"/>
</dbReference>
<reference evidence="6 7" key="1">
    <citation type="submission" date="2017-02" db="EMBL/GenBank/DDBJ databases">
        <title>Genomes of Trichoderma spp. with biocontrol activity.</title>
        <authorList>
            <person name="Gardiner D."/>
            <person name="Kazan K."/>
            <person name="Vos C."/>
            <person name="Harvey P."/>
        </authorList>
    </citation>
    <scope>NUCLEOTIDE SEQUENCE [LARGE SCALE GENOMIC DNA]</scope>
    <source>
        <strain evidence="6 7">A5MH</strain>
    </source>
</reference>
<evidence type="ECO:0000256" key="4">
    <source>
        <dbReference type="SAM" id="MobiDB-lite"/>
    </source>
</evidence>
<dbReference type="FunFam" id="3.40.470.10:FF:000010">
    <property type="entry name" value="G/U mismatch-specific DNA glycosylase"/>
    <property type="match status" value="1"/>
</dbReference>
<organism evidence="6 7">
    <name type="scientific">Trichoderma gamsii</name>
    <dbReference type="NCBI Taxonomy" id="398673"/>
    <lineage>
        <taxon>Eukaryota</taxon>
        <taxon>Fungi</taxon>
        <taxon>Dikarya</taxon>
        <taxon>Ascomycota</taxon>
        <taxon>Pezizomycotina</taxon>
        <taxon>Sordariomycetes</taxon>
        <taxon>Hypocreomycetidae</taxon>
        <taxon>Hypocreales</taxon>
        <taxon>Hypocreaceae</taxon>
        <taxon>Trichoderma</taxon>
    </lineage>
</organism>
<evidence type="ECO:0000313" key="7">
    <source>
        <dbReference type="Proteomes" id="UP000236546"/>
    </source>
</evidence>
<dbReference type="CDD" id="cd10028">
    <property type="entry name" value="UDG-F2_TDG_MUG"/>
    <property type="match status" value="1"/>
</dbReference>
<dbReference type="InterPro" id="IPR015637">
    <property type="entry name" value="MUG/TDG"/>
</dbReference>
<protein>
    <recommendedName>
        <fullName evidence="5">Uracil-DNA glycosylase-like domain-containing protein</fullName>
    </recommendedName>
</protein>
<dbReference type="InterPro" id="IPR005122">
    <property type="entry name" value="Uracil-DNA_glycosylase-like"/>
</dbReference>
<keyword evidence="2" id="KW-0378">Hydrolase</keyword>
<keyword evidence="3" id="KW-0234">DNA repair</keyword>
<proteinExistence type="predicted"/>
<name>A0A2K0TH14_9HYPO</name>
<dbReference type="GO" id="GO:0008263">
    <property type="term" value="F:pyrimidine-specific mismatch base pair DNA N-glycosylase activity"/>
    <property type="evidence" value="ECO:0007669"/>
    <property type="project" value="TreeGrafter"/>
</dbReference>
<comment type="caution">
    <text evidence="6">The sequence shown here is derived from an EMBL/GenBank/DDBJ whole genome shotgun (WGS) entry which is preliminary data.</text>
</comment>
<feature type="region of interest" description="Disordered" evidence="4">
    <location>
        <begin position="292"/>
        <end position="322"/>
    </location>
</feature>
<keyword evidence="1" id="KW-0227">DNA damage</keyword>
<feature type="compositionally biased region" description="Basic and acidic residues" evidence="4">
    <location>
        <begin position="292"/>
        <end position="310"/>
    </location>
</feature>
<dbReference type="EMBL" id="MTYH01000028">
    <property type="protein sequence ID" value="PNP44816.1"/>
    <property type="molecule type" value="Genomic_DNA"/>
</dbReference>
<dbReference type="AlphaFoldDB" id="A0A2K0TH14"/>
<dbReference type="Gene3D" id="3.40.470.10">
    <property type="entry name" value="Uracil-DNA glycosylase-like domain"/>
    <property type="match status" value="1"/>
</dbReference>
<gene>
    <name evidence="6" type="ORF">TGAMA5MH_03625</name>
</gene>
<dbReference type="SUPFAM" id="SSF52141">
    <property type="entry name" value="Uracil-DNA glycosylase-like"/>
    <property type="match status" value="1"/>
</dbReference>
<feature type="compositionally biased region" description="Polar residues" evidence="4">
    <location>
        <begin position="75"/>
        <end position="86"/>
    </location>
</feature>